<evidence type="ECO:0000256" key="6">
    <source>
        <dbReference type="ARBA" id="ARBA00022692"/>
    </source>
</evidence>
<organism evidence="12 13">
    <name type="scientific">Candidatus Wildermuthbacteria bacterium RIFCSPHIGHO2_02_FULL_47_12</name>
    <dbReference type="NCBI Taxonomy" id="1802451"/>
    <lineage>
        <taxon>Bacteria</taxon>
        <taxon>Candidatus Wildermuthiibacteriota</taxon>
    </lineage>
</organism>
<evidence type="ECO:0000256" key="2">
    <source>
        <dbReference type="ARBA" id="ARBA00005745"/>
    </source>
</evidence>
<feature type="domain" description="Type II secretion system protein GspF" evidence="11">
    <location>
        <begin position="68"/>
        <end position="191"/>
    </location>
</feature>
<keyword evidence="6 9" id="KW-0812">Transmembrane</keyword>
<comment type="caution">
    <text evidence="12">The sequence shown here is derived from an EMBL/GenBank/DDBJ whole genome shotgun (WGS) entry which is preliminary data.</text>
</comment>
<dbReference type="GO" id="GO:0005886">
    <property type="term" value="C:plasma membrane"/>
    <property type="evidence" value="ECO:0007669"/>
    <property type="project" value="UniProtKB-SubCell"/>
</dbReference>
<dbReference type="PANTHER" id="PTHR30012:SF0">
    <property type="entry name" value="TYPE II SECRETION SYSTEM PROTEIN F-RELATED"/>
    <property type="match status" value="1"/>
</dbReference>
<proteinExistence type="inferred from homology"/>
<keyword evidence="4" id="KW-1003">Cell membrane</keyword>
<evidence type="ECO:0000313" key="13">
    <source>
        <dbReference type="Proteomes" id="UP000176901"/>
    </source>
</evidence>
<feature type="transmembrane region" description="Helical" evidence="10">
    <location>
        <begin position="168"/>
        <end position="190"/>
    </location>
</feature>
<dbReference type="Pfam" id="PF00482">
    <property type="entry name" value="T2SSF"/>
    <property type="match status" value="2"/>
</dbReference>
<feature type="domain" description="Type II secretion system protein GspF" evidence="11">
    <location>
        <begin position="271"/>
        <end position="394"/>
    </location>
</feature>
<comment type="similarity">
    <text evidence="2 9">Belongs to the GSP F family.</text>
</comment>
<dbReference type="InterPro" id="IPR001992">
    <property type="entry name" value="T2SS_GspF/T4SS_PilC_CS"/>
</dbReference>
<gene>
    <name evidence="12" type="ORF">A3C82_00710</name>
</gene>
<keyword evidence="5" id="KW-0997">Cell inner membrane</keyword>
<feature type="transmembrane region" description="Helical" evidence="10">
    <location>
        <begin position="375"/>
        <end position="396"/>
    </location>
</feature>
<evidence type="ECO:0000256" key="10">
    <source>
        <dbReference type="SAM" id="Phobius"/>
    </source>
</evidence>
<reference evidence="12 13" key="1">
    <citation type="journal article" date="2016" name="Nat. Commun.">
        <title>Thousands of microbial genomes shed light on interconnected biogeochemical processes in an aquifer system.</title>
        <authorList>
            <person name="Anantharaman K."/>
            <person name="Brown C.T."/>
            <person name="Hug L.A."/>
            <person name="Sharon I."/>
            <person name="Castelle C.J."/>
            <person name="Probst A.J."/>
            <person name="Thomas B.C."/>
            <person name="Singh A."/>
            <person name="Wilkins M.J."/>
            <person name="Karaoz U."/>
            <person name="Brodie E.L."/>
            <person name="Williams K.H."/>
            <person name="Hubbard S.S."/>
            <person name="Banfield J.F."/>
        </authorList>
    </citation>
    <scope>NUCLEOTIDE SEQUENCE [LARGE SCALE GENOMIC DNA]</scope>
</reference>
<comment type="subcellular location">
    <subcellularLocation>
        <location evidence="1">Cell inner membrane</location>
        <topology evidence="1">Multi-pass membrane protein</topology>
    </subcellularLocation>
    <subcellularLocation>
        <location evidence="9">Cell membrane</location>
        <topology evidence="9">Multi-pass membrane protein</topology>
    </subcellularLocation>
</comment>
<evidence type="ECO:0000256" key="5">
    <source>
        <dbReference type="ARBA" id="ARBA00022519"/>
    </source>
</evidence>
<name>A0A1G2R1W3_9BACT</name>
<dbReference type="InterPro" id="IPR042094">
    <property type="entry name" value="T2SS_GspF_sf"/>
</dbReference>
<keyword evidence="8 10" id="KW-0472">Membrane</keyword>
<keyword evidence="3 9" id="KW-0813">Transport</keyword>
<keyword evidence="7 10" id="KW-1133">Transmembrane helix</keyword>
<dbReference type="Gene3D" id="1.20.81.30">
    <property type="entry name" value="Type II secretion system (T2SS), domain F"/>
    <property type="match status" value="2"/>
</dbReference>
<evidence type="ECO:0000256" key="1">
    <source>
        <dbReference type="ARBA" id="ARBA00004429"/>
    </source>
</evidence>
<evidence type="ECO:0000256" key="8">
    <source>
        <dbReference type="ARBA" id="ARBA00023136"/>
    </source>
</evidence>
<dbReference type="PROSITE" id="PS00874">
    <property type="entry name" value="T2SP_F"/>
    <property type="match status" value="1"/>
</dbReference>
<evidence type="ECO:0000256" key="4">
    <source>
        <dbReference type="ARBA" id="ARBA00022475"/>
    </source>
</evidence>
<dbReference type="FunFam" id="1.20.81.30:FF:000001">
    <property type="entry name" value="Type II secretion system protein F"/>
    <property type="match status" value="2"/>
</dbReference>
<dbReference type="STRING" id="1802451.A3C82_00710"/>
<dbReference type="InterPro" id="IPR018076">
    <property type="entry name" value="T2SS_GspF_dom"/>
</dbReference>
<protein>
    <recommendedName>
        <fullName evidence="11">Type II secretion system protein GspF domain-containing protein</fullName>
    </recommendedName>
</protein>
<feature type="transmembrane region" description="Helical" evidence="10">
    <location>
        <begin position="210"/>
        <end position="237"/>
    </location>
</feature>
<evidence type="ECO:0000259" key="11">
    <source>
        <dbReference type="Pfam" id="PF00482"/>
    </source>
</evidence>
<evidence type="ECO:0000256" key="3">
    <source>
        <dbReference type="ARBA" id="ARBA00022448"/>
    </source>
</evidence>
<evidence type="ECO:0000256" key="7">
    <source>
        <dbReference type="ARBA" id="ARBA00022989"/>
    </source>
</evidence>
<dbReference type="GO" id="GO:0009306">
    <property type="term" value="P:protein secretion"/>
    <property type="evidence" value="ECO:0007669"/>
    <property type="project" value="InterPro"/>
</dbReference>
<dbReference type="PRINTS" id="PR00812">
    <property type="entry name" value="BCTERIALGSPF"/>
</dbReference>
<accession>A0A1G2R1W3</accession>
<dbReference type="Proteomes" id="UP000176901">
    <property type="component" value="Unassembled WGS sequence"/>
</dbReference>
<dbReference type="AlphaFoldDB" id="A0A1G2R1W3"/>
<dbReference type="InterPro" id="IPR003004">
    <property type="entry name" value="GspF/PilC"/>
</dbReference>
<evidence type="ECO:0000256" key="9">
    <source>
        <dbReference type="RuleBase" id="RU003923"/>
    </source>
</evidence>
<dbReference type="PANTHER" id="PTHR30012">
    <property type="entry name" value="GENERAL SECRETION PATHWAY PROTEIN"/>
    <property type="match status" value="1"/>
</dbReference>
<dbReference type="EMBL" id="MHTW01000025">
    <property type="protein sequence ID" value="OHA66773.1"/>
    <property type="molecule type" value="Genomic_DNA"/>
</dbReference>
<sequence length="401" mass="44807">MKFNYQARNKKGETQTGVIEASSREAAAQLLSRHDLYVTLLEEEKATHVFSKRLAFFDRVSVRDIMLFSRQLSIMFQSRVSLVEALQVLGSQMRNSSFKEKIFEISESVEGGTAFSAAIEKYPALFSSFYVNMVKSGEASGTLSGVLEYLAEHLEREYYLSSKIKGALVYPSFIVFVALAVLFLMMYFVIPNMSKVLESTGAELPAITKAVLWLAWFTRAWGWILFLLSGVGVFLVFRYAQTKAGKRFFSILSLNTPSLNQFLQMIYLSRFAENLSTLIAGGLPIVQCLDITANIIGNDVYKDIVEEAREEVKKGSKISQVLQKYPAQFPPVFTQMVFVGEKSGTLDKSLMSVVRFYQKEVEGAVEKLLSVLEPALIVVLGLLVGGMMASVMLPLYNMASL</sequence>
<evidence type="ECO:0000313" key="12">
    <source>
        <dbReference type="EMBL" id="OHA66773.1"/>
    </source>
</evidence>